<evidence type="ECO:0000256" key="2">
    <source>
        <dbReference type="ARBA" id="ARBA00022692"/>
    </source>
</evidence>
<keyword evidence="2 5" id="KW-0812">Transmembrane</keyword>
<feature type="transmembrane region" description="Helical" evidence="5">
    <location>
        <begin position="348"/>
        <end position="368"/>
    </location>
</feature>
<dbReference type="InterPro" id="IPR011701">
    <property type="entry name" value="MFS"/>
</dbReference>
<dbReference type="InterPro" id="IPR020846">
    <property type="entry name" value="MFS_dom"/>
</dbReference>
<dbReference type="OrthoDB" id="7375466at2"/>
<dbReference type="AlphaFoldDB" id="A0A9X2H431"/>
<dbReference type="RefSeq" id="WP_156997367.1">
    <property type="nucleotide sequence ID" value="NZ_BAAANU010000005.1"/>
</dbReference>
<feature type="transmembrane region" description="Helical" evidence="5">
    <location>
        <begin position="56"/>
        <end position="74"/>
    </location>
</feature>
<feature type="transmembrane region" description="Helical" evidence="5">
    <location>
        <begin position="374"/>
        <end position="394"/>
    </location>
</feature>
<dbReference type="PANTHER" id="PTHR42718">
    <property type="entry name" value="MAJOR FACILITATOR SUPERFAMILY MULTIDRUG TRANSPORTER MFSC"/>
    <property type="match status" value="1"/>
</dbReference>
<dbReference type="PROSITE" id="PS50850">
    <property type="entry name" value="MFS"/>
    <property type="match status" value="1"/>
</dbReference>
<evidence type="ECO:0000313" key="8">
    <source>
        <dbReference type="Proteomes" id="UP001139722"/>
    </source>
</evidence>
<evidence type="ECO:0000256" key="3">
    <source>
        <dbReference type="ARBA" id="ARBA00022989"/>
    </source>
</evidence>
<evidence type="ECO:0000256" key="1">
    <source>
        <dbReference type="ARBA" id="ARBA00004651"/>
    </source>
</evidence>
<feature type="transmembrane region" description="Helical" evidence="5">
    <location>
        <begin position="423"/>
        <end position="441"/>
    </location>
</feature>
<proteinExistence type="predicted"/>
<gene>
    <name evidence="7" type="ORF">BJ978_003244</name>
</gene>
<feature type="transmembrane region" description="Helical" evidence="5">
    <location>
        <begin position="210"/>
        <end position="230"/>
    </location>
</feature>
<comment type="subcellular location">
    <subcellularLocation>
        <location evidence="1">Cell membrane</location>
        <topology evidence="1">Multi-pass membrane protein</topology>
    </subcellularLocation>
</comment>
<comment type="caution">
    <text evidence="7">The sequence shown here is derived from an EMBL/GenBank/DDBJ whole genome shotgun (WGS) entry which is preliminary data.</text>
</comment>
<feature type="transmembrane region" description="Helical" evidence="5">
    <location>
        <begin position="86"/>
        <end position="105"/>
    </location>
</feature>
<dbReference type="SUPFAM" id="SSF103473">
    <property type="entry name" value="MFS general substrate transporter"/>
    <property type="match status" value="1"/>
</dbReference>
<feature type="transmembrane region" description="Helical" evidence="5">
    <location>
        <begin position="175"/>
        <end position="198"/>
    </location>
</feature>
<reference evidence="7" key="1">
    <citation type="submission" date="2022-06" db="EMBL/GenBank/DDBJ databases">
        <title>Sequencing the genomes of 1000 actinobacteria strains.</title>
        <authorList>
            <person name="Klenk H.-P."/>
        </authorList>
    </citation>
    <scope>NUCLEOTIDE SEQUENCE</scope>
    <source>
        <strain evidence="7">DSM 22016</strain>
    </source>
</reference>
<dbReference type="Pfam" id="PF07690">
    <property type="entry name" value="MFS_1"/>
    <property type="match status" value="1"/>
</dbReference>
<name>A0A9X2H431_9MICO</name>
<feature type="transmembrane region" description="Helical" evidence="5">
    <location>
        <begin position="111"/>
        <end position="132"/>
    </location>
</feature>
<feature type="transmembrane region" description="Helical" evidence="5">
    <location>
        <begin position="144"/>
        <end position="169"/>
    </location>
</feature>
<dbReference type="InterPro" id="IPR036259">
    <property type="entry name" value="MFS_trans_sf"/>
</dbReference>
<keyword evidence="8" id="KW-1185">Reference proteome</keyword>
<accession>A0A9X2H431</accession>
<dbReference type="GO" id="GO:0005886">
    <property type="term" value="C:plasma membrane"/>
    <property type="evidence" value="ECO:0007669"/>
    <property type="project" value="UniProtKB-SubCell"/>
</dbReference>
<feature type="transmembrane region" description="Helical" evidence="5">
    <location>
        <begin position="20"/>
        <end position="36"/>
    </location>
</feature>
<sequence>MTQQPATRSLPVSEGHRWRAYWICVGVAALTILDLSKVNVGLPSIESAFDASPTQLQLIVAGYVLTFGLALVPAGRIGDQRSRKTLFVVGLSLFLVTSLVAALAPNITVLLVARLLQGVAAGIQMPQVMGMIQELFRGPERGKAFGLFGAVIGLATAFGPTLGGLMIAVGGPTDGWRGIFLINVPLVVVALVLAIWFLPVTRRPSGEPLSLDPVGLILFAVTVISLMWPFLFTTGSPSDNPARWWVLVVFVLAITAFLAWERRYAASGRSPLVPLELFRTASFRNGISLASVYFAAMPSMFLLTTLYLQDGLGLEAVFAGMVSIGFALVSALSSWIGGNLVNRIGRPLVVWGLVLLLCGIGLLVLLAIMTPAAVTPWAMAGAMAIAGAGGGLVVSPNQTLTLMDIPVREGGLAGSVGQLGQRIGTAIGTAVTLSLFYSTIFRESGGDPDLTVYHHAYAYGMLAVAVLVAIAFGIGVADLGSRRRRASDADEG</sequence>
<feature type="transmembrane region" description="Helical" evidence="5">
    <location>
        <begin position="314"/>
        <end position="336"/>
    </location>
</feature>
<organism evidence="7 8">
    <name type="scientific">Agromyces terreus</name>
    <dbReference type="NCBI Taxonomy" id="424795"/>
    <lineage>
        <taxon>Bacteria</taxon>
        <taxon>Bacillati</taxon>
        <taxon>Actinomycetota</taxon>
        <taxon>Actinomycetes</taxon>
        <taxon>Micrococcales</taxon>
        <taxon>Microbacteriaceae</taxon>
        <taxon>Agromyces</taxon>
    </lineage>
</organism>
<dbReference type="EMBL" id="JAMZDY010000001">
    <property type="protein sequence ID" value="MCP2372568.1"/>
    <property type="molecule type" value="Genomic_DNA"/>
</dbReference>
<dbReference type="Proteomes" id="UP001139722">
    <property type="component" value="Unassembled WGS sequence"/>
</dbReference>
<protein>
    <submittedName>
        <fullName evidence="7">MFS family permease</fullName>
    </submittedName>
</protein>
<feature type="transmembrane region" description="Helical" evidence="5">
    <location>
        <begin position="456"/>
        <end position="477"/>
    </location>
</feature>
<dbReference type="CDD" id="cd17321">
    <property type="entry name" value="MFS_MMR_MDR_like"/>
    <property type="match status" value="1"/>
</dbReference>
<feature type="domain" description="Major facilitator superfamily (MFS) profile" evidence="6">
    <location>
        <begin position="20"/>
        <end position="481"/>
    </location>
</feature>
<dbReference type="GO" id="GO:0022857">
    <property type="term" value="F:transmembrane transporter activity"/>
    <property type="evidence" value="ECO:0007669"/>
    <property type="project" value="InterPro"/>
</dbReference>
<dbReference type="Gene3D" id="1.20.1720.10">
    <property type="entry name" value="Multidrug resistance protein D"/>
    <property type="match status" value="1"/>
</dbReference>
<feature type="transmembrane region" description="Helical" evidence="5">
    <location>
        <begin position="242"/>
        <end position="260"/>
    </location>
</feature>
<feature type="transmembrane region" description="Helical" evidence="5">
    <location>
        <begin position="287"/>
        <end position="308"/>
    </location>
</feature>
<evidence type="ECO:0000256" key="4">
    <source>
        <dbReference type="ARBA" id="ARBA00023136"/>
    </source>
</evidence>
<evidence type="ECO:0000256" key="5">
    <source>
        <dbReference type="SAM" id="Phobius"/>
    </source>
</evidence>
<keyword evidence="3 5" id="KW-1133">Transmembrane helix</keyword>
<keyword evidence="4 5" id="KW-0472">Membrane</keyword>
<evidence type="ECO:0000259" key="6">
    <source>
        <dbReference type="PROSITE" id="PS50850"/>
    </source>
</evidence>
<dbReference type="PANTHER" id="PTHR42718:SF39">
    <property type="entry name" value="ACTINORHODIN TRANSPORTER-RELATED"/>
    <property type="match status" value="1"/>
</dbReference>
<dbReference type="Gene3D" id="1.20.1250.20">
    <property type="entry name" value="MFS general substrate transporter like domains"/>
    <property type="match status" value="1"/>
</dbReference>
<evidence type="ECO:0000313" key="7">
    <source>
        <dbReference type="EMBL" id="MCP2372568.1"/>
    </source>
</evidence>
<dbReference type="PRINTS" id="PR01036">
    <property type="entry name" value="TCRTETB"/>
</dbReference>